<gene>
    <name evidence="1" type="ORF">I4F81_007489</name>
</gene>
<comment type="caution">
    <text evidence="1">The sequence shown here is derived from an EMBL/GenBank/DDBJ whole genome shotgun (WGS) entry which is preliminary data.</text>
</comment>
<proteinExistence type="predicted"/>
<name>A0ACC3C4D4_PYRYE</name>
<protein>
    <submittedName>
        <fullName evidence="1">Uncharacterized protein</fullName>
    </submittedName>
</protein>
<evidence type="ECO:0000313" key="2">
    <source>
        <dbReference type="Proteomes" id="UP000798662"/>
    </source>
</evidence>
<reference evidence="1" key="1">
    <citation type="submission" date="2019-11" db="EMBL/GenBank/DDBJ databases">
        <title>Nori genome reveals adaptations in red seaweeds to the harsh intertidal environment.</title>
        <authorList>
            <person name="Wang D."/>
            <person name="Mao Y."/>
        </authorList>
    </citation>
    <scope>NUCLEOTIDE SEQUENCE</scope>
    <source>
        <tissue evidence="1">Gametophyte</tissue>
    </source>
</reference>
<evidence type="ECO:0000313" key="1">
    <source>
        <dbReference type="EMBL" id="KAK1864953.1"/>
    </source>
</evidence>
<dbReference type="Proteomes" id="UP000798662">
    <property type="component" value="Chromosome 2"/>
</dbReference>
<organism evidence="1 2">
    <name type="scientific">Pyropia yezoensis</name>
    <name type="common">Susabi-nori</name>
    <name type="synonym">Porphyra yezoensis</name>
    <dbReference type="NCBI Taxonomy" id="2788"/>
    <lineage>
        <taxon>Eukaryota</taxon>
        <taxon>Rhodophyta</taxon>
        <taxon>Bangiophyceae</taxon>
        <taxon>Bangiales</taxon>
        <taxon>Bangiaceae</taxon>
        <taxon>Pyropia</taxon>
    </lineage>
</organism>
<sequence>MWAPTVAPWVRSWVPLGPGAVPNGGVLAVDHAYHGGAAWRGACGRVPLYGYLAPAPRLVDAAVTLLAAGVAAADATDAADAVDAVNVDVDADAVSDVGDAATDVADGAAGGLRASRHPPSELTVGKGVVAVHLRILSDEERGLPLTAVVATTIAAVEAAVVHRYTGTDAAVGHDPTAGVYGGWPGGVAAVRGDRLLATARAVYVAYSPGSVASTATAVALRAKYGRKVIWFRREIALGGAAAADATEPAADEAAAAANAAANAAADSGVGQAGGRPDAGDPLDWLYAGRQQL</sequence>
<accession>A0ACC3C4D4</accession>
<keyword evidence="2" id="KW-1185">Reference proteome</keyword>
<dbReference type="EMBL" id="CM020619">
    <property type="protein sequence ID" value="KAK1864953.1"/>
    <property type="molecule type" value="Genomic_DNA"/>
</dbReference>